<sequence>MPLIRKITNKINDFFRKKHNAKNRQRLNTNTLTVIASNCTGAFMLHDLGLRFNSPFVNLFLTPTDFIKYVKNIAHYQTQEITFPKEIQRKYPVGLLGDIHIYFMHYHSEQEAVKKWQERTARMDLNNLFIMMAERDGCRYEDLLEFEQLPFKNKVVFTHKPYPELTSAVYIQGFEQQQKIGDLFEYCGLNGKRFYDQFDYVGWFNQHKQN</sequence>
<accession>A0A084EWU0</accession>
<dbReference type="EMBL" id="CP071491">
    <property type="protein sequence ID" value="QSX17931.1"/>
    <property type="molecule type" value="Genomic_DNA"/>
</dbReference>
<evidence type="ECO:0000313" key="2">
    <source>
        <dbReference type="EMBL" id="QSX17931.1"/>
    </source>
</evidence>
<dbReference type="InterPro" id="IPR015037">
    <property type="entry name" value="DUF1919"/>
</dbReference>
<protein>
    <submittedName>
        <fullName evidence="1">DUF1919 domain-containing protein</fullName>
    </submittedName>
</protein>
<gene>
    <name evidence="2" type="ORF">J1G54_05320</name>
    <name evidence="1" type="ORF">N5925_00910</name>
    <name evidence="3" type="ORF">QBL01_08150</name>
</gene>
<dbReference type="InterPro" id="IPR037226">
    <property type="entry name" value="CAC2185-like_sf"/>
</dbReference>
<dbReference type="Proteomes" id="UP001148834">
    <property type="component" value="Unassembled WGS sequence"/>
</dbReference>
<reference evidence="1" key="2">
    <citation type="submission" date="2022-09" db="EMBL/GenBank/DDBJ databases">
        <title>Molecular characterization of Glaesserella parasuis strains circulating in commercial swine farms using whole-genome sequencing.</title>
        <authorList>
            <person name="Mugabi R."/>
            <person name="Clavijo M."/>
            <person name="Li G."/>
        </authorList>
    </citation>
    <scope>NUCLEOTIDE SEQUENCE</scope>
    <source>
        <strain evidence="1">0435-53</strain>
    </source>
</reference>
<dbReference type="RefSeq" id="WP_016528013.1">
    <property type="nucleotide sequence ID" value="NZ_CBCRUP010000029.1"/>
</dbReference>
<organism evidence="1 4">
    <name type="scientific">Glaesserella parasuis</name>
    <name type="common">Haemophilus parasuis</name>
    <dbReference type="NCBI Taxonomy" id="738"/>
    <lineage>
        <taxon>Bacteria</taxon>
        <taxon>Pseudomonadati</taxon>
        <taxon>Pseudomonadota</taxon>
        <taxon>Gammaproteobacteria</taxon>
        <taxon>Pasteurellales</taxon>
        <taxon>Pasteurellaceae</taxon>
        <taxon>Glaesserella</taxon>
    </lineage>
</organism>
<evidence type="ECO:0000313" key="4">
    <source>
        <dbReference type="Proteomes" id="UP001148834"/>
    </source>
</evidence>
<name>A0A084EWU0_GLAPU</name>
<proteinExistence type="predicted"/>
<evidence type="ECO:0000313" key="3">
    <source>
        <dbReference type="EMBL" id="WGE09223.1"/>
    </source>
</evidence>
<dbReference type="Proteomes" id="UP000662736">
    <property type="component" value="Chromosome"/>
</dbReference>
<reference evidence="3" key="3">
    <citation type="submission" date="2023-04" db="EMBL/GenBank/DDBJ databases">
        <title>Molecular characterization of the Integrative and Conjugative elements harboring multidrug-resistance gene from Glaesserella (Haemophilus) parasuis.</title>
        <authorList>
            <person name="Che Y."/>
            <person name="Zhou L."/>
        </authorList>
    </citation>
    <scope>NUCLEOTIDE SEQUENCE</scope>
    <source>
        <strain evidence="3">Z44</strain>
    </source>
</reference>
<reference evidence="2" key="1">
    <citation type="submission" date="2021-03" db="EMBL/GenBank/DDBJ databases">
        <title>Characterization of a novel Integrative Conjugative Element in Glaesserella parasuis.</title>
        <authorList>
            <person name="Hu G."/>
            <person name="Sun H."/>
        </authorList>
    </citation>
    <scope>NUCLEOTIDE SEQUENCE</scope>
    <source>
        <strain evidence="2">GHP1807</strain>
    </source>
</reference>
<evidence type="ECO:0000313" key="1">
    <source>
        <dbReference type="EMBL" id="MDD2167189.1"/>
    </source>
</evidence>
<dbReference type="SUPFAM" id="SSF142795">
    <property type="entry name" value="CAC2185-like"/>
    <property type="match status" value="1"/>
</dbReference>
<dbReference type="Pfam" id="PF08942">
    <property type="entry name" value="DUF1919"/>
    <property type="match status" value="1"/>
</dbReference>
<dbReference type="OrthoDB" id="6636518at2"/>
<dbReference type="EMBL" id="JAODIR010000002">
    <property type="protein sequence ID" value="MDD2167189.1"/>
    <property type="molecule type" value="Genomic_DNA"/>
</dbReference>
<dbReference type="Proteomes" id="UP001222296">
    <property type="component" value="Chromosome"/>
</dbReference>
<dbReference type="AlphaFoldDB" id="A0A084EWU0"/>
<dbReference type="KEGG" id="hpas:JL26_04575"/>
<dbReference type="EMBL" id="CP121769">
    <property type="protein sequence ID" value="WGE09223.1"/>
    <property type="molecule type" value="Genomic_DNA"/>
</dbReference>